<dbReference type="InterPro" id="IPR012340">
    <property type="entry name" value="NA-bd_OB-fold"/>
</dbReference>
<comment type="subcellular location">
    <subcellularLocation>
        <location evidence="1 7">Cytoplasm</location>
    </subcellularLocation>
</comment>
<dbReference type="FunFam" id="2.40.50.140:FF:000009">
    <property type="entry name" value="Elongation factor P"/>
    <property type="match status" value="1"/>
</dbReference>
<dbReference type="CDD" id="cd04470">
    <property type="entry name" value="S1_EF-P_repeat_1"/>
    <property type="match status" value="1"/>
</dbReference>
<evidence type="ECO:0000256" key="9">
    <source>
        <dbReference type="RuleBase" id="RU004389"/>
    </source>
</evidence>
<dbReference type="EMBL" id="JYNZ01000003">
    <property type="protein sequence ID" value="KXK26611.1"/>
    <property type="molecule type" value="Genomic_DNA"/>
</dbReference>
<accession>A0A136LY89</accession>
<evidence type="ECO:0000256" key="1">
    <source>
        <dbReference type="ARBA" id="ARBA00004496"/>
    </source>
</evidence>
<evidence type="ECO:0000313" key="12">
    <source>
        <dbReference type="EMBL" id="KXK26611.1"/>
    </source>
</evidence>
<reference evidence="12 13" key="1">
    <citation type="submission" date="2015-02" db="EMBL/GenBank/DDBJ databases">
        <title>Improved understanding of the partial-nitritation anammox process through 23 genomes representing the majority of the microbial community.</title>
        <authorList>
            <person name="Speth D.R."/>
            <person name="In T Zandt M."/>
            <person name="Guerrero Cruz S."/>
            <person name="Jetten M.S."/>
            <person name="Dutilh B.E."/>
        </authorList>
    </citation>
    <scope>NUCLEOTIDE SEQUENCE [LARGE SCALE GENOMIC DNA]</scope>
    <source>
        <strain evidence="12">OLB20</strain>
    </source>
</reference>
<keyword evidence="4 7" id="KW-0963">Cytoplasm</keyword>
<dbReference type="PANTHER" id="PTHR30053:SF14">
    <property type="entry name" value="TRANSLATION ELONGATION FACTOR KOW-LIKE DOMAIN-CONTAINING PROTEIN"/>
    <property type="match status" value="1"/>
</dbReference>
<evidence type="ECO:0000256" key="2">
    <source>
        <dbReference type="ARBA" id="ARBA00004815"/>
    </source>
</evidence>
<dbReference type="PANTHER" id="PTHR30053">
    <property type="entry name" value="ELONGATION FACTOR P"/>
    <property type="match status" value="1"/>
</dbReference>
<dbReference type="STRING" id="1617426.TR69_WS6001000617"/>
<name>A0A136LY89_9BACT</name>
<comment type="similarity">
    <text evidence="3 7 9">Belongs to the elongation factor P family.</text>
</comment>
<dbReference type="InterPro" id="IPR014722">
    <property type="entry name" value="Rib_uL2_dom2"/>
</dbReference>
<dbReference type="Gene3D" id="2.40.50.140">
    <property type="entry name" value="Nucleic acid-binding proteins"/>
    <property type="match status" value="2"/>
</dbReference>
<dbReference type="InterPro" id="IPR013185">
    <property type="entry name" value="Transl_elong_KOW-like"/>
</dbReference>
<evidence type="ECO:0000256" key="3">
    <source>
        <dbReference type="ARBA" id="ARBA00009479"/>
    </source>
</evidence>
<dbReference type="NCBIfam" id="NF001810">
    <property type="entry name" value="PRK00529.1"/>
    <property type="match status" value="1"/>
</dbReference>
<evidence type="ECO:0000256" key="7">
    <source>
        <dbReference type="HAMAP-Rule" id="MF_00141"/>
    </source>
</evidence>
<dbReference type="AlphaFoldDB" id="A0A136LY89"/>
<dbReference type="SMART" id="SM01185">
    <property type="entry name" value="EFP"/>
    <property type="match status" value="1"/>
</dbReference>
<evidence type="ECO:0000256" key="4">
    <source>
        <dbReference type="ARBA" id="ARBA00022490"/>
    </source>
</evidence>
<dbReference type="GO" id="GO:0043043">
    <property type="term" value="P:peptide biosynthetic process"/>
    <property type="evidence" value="ECO:0007669"/>
    <property type="project" value="InterPro"/>
</dbReference>
<dbReference type="PROSITE" id="PS01275">
    <property type="entry name" value="EFP"/>
    <property type="match status" value="1"/>
</dbReference>
<dbReference type="HAMAP" id="MF_00141">
    <property type="entry name" value="EF_P"/>
    <property type="match status" value="1"/>
</dbReference>
<comment type="caution">
    <text evidence="12">The sequence shown here is derived from an EMBL/GenBank/DDBJ whole genome shotgun (WGS) entry which is preliminary data.</text>
</comment>
<comment type="pathway">
    <text evidence="2 7">Protein biosynthesis; polypeptide chain elongation.</text>
</comment>
<feature type="domain" description="Translation elongation factor P/YeiP central" evidence="11">
    <location>
        <begin position="69"/>
        <end position="123"/>
    </location>
</feature>
<proteinExistence type="inferred from homology"/>
<dbReference type="Pfam" id="PF01132">
    <property type="entry name" value="EFP"/>
    <property type="match status" value="1"/>
</dbReference>
<evidence type="ECO:0000259" key="10">
    <source>
        <dbReference type="SMART" id="SM00841"/>
    </source>
</evidence>
<dbReference type="SUPFAM" id="SSF50249">
    <property type="entry name" value="Nucleic acid-binding proteins"/>
    <property type="match status" value="2"/>
</dbReference>
<dbReference type="InterPro" id="IPR013852">
    <property type="entry name" value="Transl_elong_P/YeiP_CS"/>
</dbReference>
<dbReference type="InterPro" id="IPR008991">
    <property type="entry name" value="Translation_prot_SH3-like_sf"/>
</dbReference>
<dbReference type="Gene3D" id="2.30.30.30">
    <property type="match status" value="1"/>
</dbReference>
<dbReference type="Pfam" id="PF08207">
    <property type="entry name" value="EFP_N"/>
    <property type="match status" value="1"/>
</dbReference>
<dbReference type="PIRSF" id="PIRSF005901">
    <property type="entry name" value="EF-P"/>
    <property type="match status" value="1"/>
</dbReference>
<dbReference type="CDD" id="cd05794">
    <property type="entry name" value="S1_EF-P_repeat_2"/>
    <property type="match status" value="1"/>
</dbReference>
<dbReference type="InterPro" id="IPR001059">
    <property type="entry name" value="Transl_elong_P/YeiP_cen"/>
</dbReference>
<dbReference type="SUPFAM" id="SSF50104">
    <property type="entry name" value="Translation proteins SH3-like domain"/>
    <property type="match status" value="1"/>
</dbReference>
<dbReference type="InterPro" id="IPR011768">
    <property type="entry name" value="Transl_elongation_fac_P"/>
</dbReference>
<keyword evidence="6 7" id="KW-0648">Protein biosynthesis</keyword>
<organism evidence="12 13">
    <name type="scientific">candidate division WS6 bacterium OLB20</name>
    <dbReference type="NCBI Taxonomy" id="1617426"/>
    <lineage>
        <taxon>Bacteria</taxon>
        <taxon>Candidatus Dojkabacteria</taxon>
    </lineage>
</organism>
<evidence type="ECO:0000256" key="8">
    <source>
        <dbReference type="NCBIfam" id="TIGR00038"/>
    </source>
</evidence>
<comment type="function">
    <text evidence="7">Involved in peptide bond synthesis. Stimulates efficient translation and peptide-bond synthesis on native or reconstituted 70S ribosomes in vitro. Probably functions indirectly by altering the affinity of the ribosome for aminoacyl-tRNA, thus increasing their reactivity as acceptors for peptidyl transferase.</text>
</comment>
<dbReference type="GO" id="GO:0005829">
    <property type="term" value="C:cytosol"/>
    <property type="evidence" value="ECO:0007669"/>
    <property type="project" value="UniProtKB-ARBA"/>
</dbReference>
<dbReference type="InterPro" id="IPR020599">
    <property type="entry name" value="Transl_elong_fac_P/YeiP"/>
</dbReference>
<evidence type="ECO:0000256" key="5">
    <source>
        <dbReference type="ARBA" id="ARBA00022768"/>
    </source>
</evidence>
<feature type="domain" description="Elongation factor P C-terminal" evidence="10">
    <location>
        <begin position="131"/>
        <end position="186"/>
    </location>
</feature>
<dbReference type="Pfam" id="PF09285">
    <property type="entry name" value="Elong-fact-P_C"/>
    <property type="match status" value="1"/>
</dbReference>
<evidence type="ECO:0000256" key="6">
    <source>
        <dbReference type="ARBA" id="ARBA00022917"/>
    </source>
</evidence>
<dbReference type="InterPro" id="IPR015365">
    <property type="entry name" value="Elong-fact-P_C"/>
</dbReference>
<keyword evidence="5 7" id="KW-0251">Elongation factor</keyword>
<protein>
    <recommendedName>
        <fullName evidence="7 8">Elongation factor P</fullName>
        <shortName evidence="7">EF-P</shortName>
    </recommendedName>
</protein>
<dbReference type="GO" id="GO:0003746">
    <property type="term" value="F:translation elongation factor activity"/>
    <property type="evidence" value="ECO:0007669"/>
    <property type="project" value="UniProtKB-UniRule"/>
</dbReference>
<dbReference type="Proteomes" id="UP000070457">
    <property type="component" value="Unassembled WGS sequence"/>
</dbReference>
<dbReference type="FunFam" id="2.40.50.140:FF:000004">
    <property type="entry name" value="Elongation factor P"/>
    <property type="match status" value="1"/>
</dbReference>
<evidence type="ECO:0000313" key="13">
    <source>
        <dbReference type="Proteomes" id="UP000070457"/>
    </source>
</evidence>
<sequence length="188" mass="20986">MGAIPTSQLRVGSIFEDSGRKYVVLKYQHIKKGRGQAINRVKVRDLESQAITEMTYSNEQSVDEADVVKQSAQYLYQDGSNAFFMSNEDYSQFELDVESLEHELKFLTEGMKVITLYIDGNPVSVEIPKTVELRIAKTDPAVAGNTAQSATKDAELETGAIIKVPLFLKEGEVIKVNTENEEYVGRVN</sequence>
<dbReference type="NCBIfam" id="TIGR00038">
    <property type="entry name" value="efp"/>
    <property type="match status" value="1"/>
</dbReference>
<evidence type="ECO:0000259" key="11">
    <source>
        <dbReference type="SMART" id="SM01185"/>
    </source>
</evidence>
<dbReference type="UniPathway" id="UPA00345"/>
<dbReference type="SMART" id="SM00841">
    <property type="entry name" value="Elong-fact-P_C"/>
    <property type="match status" value="1"/>
</dbReference>
<gene>
    <name evidence="7 12" type="primary">efp</name>
    <name evidence="12" type="ORF">TR69_WS6001000617</name>
</gene>